<keyword evidence="5 15" id="KW-0812">Transmembrane</keyword>
<evidence type="ECO:0000256" key="2">
    <source>
        <dbReference type="ARBA" id="ARBA00022475"/>
    </source>
</evidence>
<comment type="caution">
    <text evidence="16">The sequence shown here is derived from an EMBL/GenBank/DDBJ whole genome shotgun (WGS) entry which is preliminary data.</text>
</comment>
<keyword evidence="6" id="KW-0133">Cell shape</keyword>
<reference evidence="16" key="1">
    <citation type="journal article" date="2014" name="Int. J. Syst. Evol. Microbiol.">
        <title>Complete genome sequence of Corynebacterium casei LMG S-19264T (=DSM 44701T), isolated from a smear-ripened cheese.</title>
        <authorList>
            <consortium name="US DOE Joint Genome Institute (JGI-PGF)"/>
            <person name="Walter F."/>
            <person name="Albersmeier A."/>
            <person name="Kalinowski J."/>
            <person name="Ruckert C."/>
        </authorList>
    </citation>
    <scope>NUCLEOTIDE SEQUENCE</scope>
    <source>
        <strain evidence="16">KCTC 23430</strain>
    </source>
</reference>
<evidence type="ECO:0000256" key="12">
    <source>
        <dbReference type="ARBA" id="ARBA00035727"/>
    </source>
</evidence>
<keyword evidence="7 15" id="KW-1133">Transmembrane helix</keyword>
<evidence type="ECO:0000256" key="11">
    <source>
        <dbReference type="ARBA" id="ARBA00035703"/>
    </source>
</evidence>
<evidence type="ECO:0000313" key="17">
    <source>
        <dbReference type="Proteomes" id="UP000644693"/>
    </source>
</evidence>
<evidence type="ECO:0000256" key="8">
    <source>
        <dbReference type="ARBA" id="ARBA00023136"/>
    </source>
</evidence>
<dbReference type="InterPro" id="IPR009386">
    <property type="entry name" value="ZapG-like"/>
</dbReference>
<keyword evidence="2" id="KW-1003">Cell membrane</keyword>
<evidence type="ECO:0000256" key="7">
    <source>
        <dbReference type="ARBA" id="ARBA00022989"/>
    </source>
</evidence>
<keyword evidence="8 15" id="KW-0472">Membrane</keyword>
<accession>A0A918XCK1</accession>
<evidence type="ECO:0000256" key="3">
    <source>
        <dbReference type="ARBA" id="ARBA00022519"/>
    </source>
</evidence>
<gene>
    <name evidence="16" type="ORF">GCM10007053_02170</name>
</gene>
<feature type="transmembrane region" description="Helical" evidence="15">
    <location>
        <begin position="6"/>
        <end position="27"/>
    </location>
</feature>
<protein>
    <recommendedName>
        <fullName evidence="11">Z-ring associated protein G</fullName>
    </recommendedName>
    <alternativeName>
        <fullName evidence="12">Cell division protein ZapG</fullName>
    </alternativeName>
</protein>
<dbReference type="EMBL" id="BMYM01000001">
    <property type="protein sequence ID" value="GHD25868.1"/>
    <property type="molecule type" value="Genomic_DNA"/>
</dbReference>
<dbReference type="Pfam" id="PF06295">
    <property type="entry name" value="ZapG-like"/>
    <property type="match status" value="1"/>
</dbReference>
<dbReference type="GO" id="GO:0008360">
    <property type="term" value="P:regulation of cell shape"/>
    <property type="evidence" value="ECO:0007669"/>
    <property type="project" value="UniProtKB-KW"/>
</dbReference>
<keyword evidence="4" id="KW-0132">Cell division</keyword>
<proteinExistence type="inferred from homology"/>
<evidence type="ECO:0000256" key="5">
    <source>
        <dbReference type="ARBA" id="ARBA00022692"/>
    </source>
</evidence>
<dbReference type="PANTHER" id="PTHR39579">
    <property type="entry name" value="INNER MEMBRANE PROTEIN YHCB"/>
    <property type="match status" value="1"/>
</dbReference>
<dbReference type="GO" id="GO:0051301">
    <property type="term" value="P:cell division"/>
    <property type="evidence" value="ECO:0007669"/>
    <property type="project" value="UniProtKB-KW"/>
</dbReference>
<comment type="subcellular location">
    <subcellularLocation>
        <location evidence="1">Cell inner membrane</location>
        <topology evidence="1">Single-pass membrane protein</topology>
    </subcellularLocation>
</comment>
<dbReference type="AlphaFoldDB" id="A0A918XCK1"/>
<dbReference type="PANTHER" id="PTHR39579:SF1">
    <property type="entry name" value="INNER MEMBRANE PROTEIN YHCB"/>
    <property type="match status" value="1"/>
</dbReference>
<keyword evidence="13" id="KW-0175">Coiled coil</keyword>
<evidence type="ECO:0000313" key="16">
    <source>
        <dbReference type="EMBL" id="GHD25868.1"/>
    </source>
</evidence>
<sequence length="163" mass="17256">MTDPVVLAVAAIAILALGLAGGWFIGVRSSSDSRRSRELEHKLDQVLQEKKAYESEVTEHFSETARLLNNLTRSYSDVHGHLATGAANLCPGQGPLPLQNSTDPDEIPPTLAVAQPPLDYAPKSSPEEQGMLSEDFGLDKSELPGIDGAPDDLASAQAAPARS</sequence>
<dbReference type="Proteomes" id="UP000644693">
    <property type="component" value="Unassembled WGS sequence"/>
</dbReference>
<organism evidence="16 17">
    <name type="scientific">Parahalioglobus pacificus</name>
    <dbReference type="NCBI Taxonomy" id="930806"/>
    <lineage>
        <taxon>Bacteria</taxon>
        <taxon>Pseudomonadati</taxon>
        <taxon>Pseudomonadota</taxon>
        <taxon>Gammaproteobacteria</taxon>
        <taxon>Cellvibrionales</taxon>
        <taxon>Halieaceae</taxon>
        <taxon>Parahalioglobus</taxon>
    </lineage>
</organism>
<evidence type="ECO:0000256" key="4">
    <source>
        <dbReference type="ARBA" id="ARBA00022618"/>
    </source>
</evidence>
<dbReference type="RefSeq" id="WP_189474347.1">
    <property type="nucleotide sequence ID" value="NZ_BMYM01000001.1"/>
</dbReference>
<evidence type="ECO:0000256" key="10">
    <source>
        <dbReference type="ARBA" id="ARBA00035657"/>
    </source>
</evidence>
<name>A0A918XCK1_9GAMM</name>
<comment type="similarity">
    <text evidence="10">Belongs to the ZapG family.</text>
</comment>
<evidence type="ECO:0000256" key="9">
    <source>
        <dbReference type="ARBA" id="ARBA00023306"/>
    </source>
</evidence>
<evidence type="ECO:0000256" key="13">
    <source>
        <dbReference type="SAM" id="Coils"/>
    </source>
</evidence>
<dbReference type="GO" id="GO:0005886">
    <property type="term" value="C:plasma membrane"/>
    <property type="evidence" value="ECO:0007669"/>
    <property type="project" value="UniProtKB-SubCell"/>
</dbReference>
<reference evidence="16" key="2">
    <citation type="submission" date="2020-09" db="EMBL/GenBank/DDBJ databases">
        <authorList>
            <person name="Sun Q."/>
            <person name="Kim S."/>
        </authorList>
    </citation>
    <scope>NUCLEOTIDE SEQUENCE</scope>
    <source>
        <strain evidence="16">KCTC 23430</strain>
    </source>
</reference>
<keyword evidence="9" id="KW-0131">Cell cycle</keyword>
<evidence type="ECO:0000256" key="1">
    <source>
        <dbReference type="ARBA" id="ARBA00004377"/>
    </source>
</evidence>
<keyword evidence="3" id="KW-0997">Cell inner membrane</keyword>
<feature type="region of interest" description="Disordered" evidence="14">
    <location>
        <begin position="84"/>
        <end position="163"/>
    </location>
</feature>
<feature type="coiled-coil region" evidence="13">
    <location>
        <begin position="36"/>
        <end position="63"/>
    </location>
</feature>
<keyword evidence="17" id="KW-1185">Reference proteome</keyword>
<evidence type="ECO:0000256" key="14">
    <source>
        <dbReference type="SAM" id="MobiDB-lite"/>
    </source>
</evidence>
<evidence type="ECO:0000256" key="6">
    <source>
        <dbReference type="ARBA" id="ARBA00022960"/>
    </source>
</evidence>
<evidence type="ECO:0000256" key="15">
    <source>
        <dbReference type="SAM" id="Phobius"/>
    </source>
</evidence>